<accession>A0ABV5FE51</accession>
<sequence>MRILITGATGLIGQEIVKLCHKEQILVNYLTTSKSKITSAKEYQGFYWNPKENEIDTACFKDVEVIIHLAGASIAKRWTSSYKNEILSSRIIPTQLLIETIKKGNYPIKQVVSASAIGIYPDCRTHYYDETFNESYDSFLYQVVQQWEQAVDGFSTLGIIVSKLRTGLVLSEKGGALPQIVNPIKLGLGAAFGTGKQWQSWIHIEDLAHIYLYVLKQRLEGVYNAVAPNAVTNKELTKTAAQVLERPLFLPNIPKGLMKLILGDMHTLLFASQRVSSKKIEDEGFDFEFHHLKPALVDVLKR</sequence>
<dbReference type="RefSeq" id="WP_379861990.1">
    <property type="nucleotide sequence ID" value="NZ_JBHMFC010000094.1"/>
</dbReference>
<reference evidence="4 5" key="1">
    <citation type="submission" date="2024-09" db="EMBL/GenBank/DDBJ databases">
        <authorList>
            <person name="Sun Q."/>
            <person name="Mori K."/>
        </authorList>
    </citation>
    <scope>NUCLEOTIDE SEQUENCE [LARGE SCALE GENOMIC DNA]</scope>
    <source>
        <strain evidence="4 5">CECT 8622</strain>
    </source>
</reference>
<dbReference type="InterPro" id="IPR010099">
    <property type="entry name" value="SDR39U1"/>
</dbReference>
<evidence type="ECO:0000313" key="4">
    <source>
        <dbReference type="EMBL" id="MFB9057737.1"/>
    </source>
</evidence>
<dbReference type="InterPro" id="IPR036291">
    <property type="entry name" value="NAD(P)-bd_dom_sf"/>
</dbReference>
<dbReference type="NCBIfam" id="TIGR01777">
    <property type="entry name" value="yfcH"/>
    <property type="match status" value="1"/>
</dbReference>
<dbReference type="InterPro" id="IPR013549">
    <property type="entry name" value="DUF1731"/>
</dbReference>
<dbReference type="Proteomes" id="UP001589585">
    <property type="component" value="Unassembled WGS sequence"/>
</dbReference>
<dbReference type="Pfam" id="PF01370">
    <property type="entry name" value="Epimerase"/>
    <property type="match status" value="1"/>
</dbReference>
<evidence type="ECO:0000259" key="2">
    <source>
        <dbReference type="Pfam" id="PF01370"/>
    </source>
</evidence>
<gene>
    <name evidence="4" type="ORF">ACFFU9_13400</name>
</gene>
<feature type="domain" description="NAD-dependent epimerase/dehydratase" evidence="2">
    <location>
        <begin position="3"/>
        <end position="224"/>
    </location>
</feature>
<dbReference type="PANTHER" id="PTHR11092">
    <property type="entry name" value="SUGAR NUCLEOTIDE EPIMERASE RELATED"/>
    <property type="match status" value="1"/>
</dbReference>
<comment type="caution">
    <text evidence="4">The sequence shown here is derived from an EMBL/GenBank/DDBJ whole genome shotgun (WGS) entry which is preliminary data.</text>
</comment>
<comment type="similarity">
    <text evidence="1">Belongs to the NAD(P)-dependent epimerase/dehydratase family. SDR39U1 subfamily.</text>
</comment>
<proteinExistence type="inferred from homology"/>
<protein>
    <submittedName>
        <fullName evidence="4">TIGR01777 family oxidoreductase</fullName>
    </submittedName>
</protein>
<dbReference type="Gene3D" id="3.40.50.720">
    <property type="entry name" value="NAD(P)-binding Rossmann-like Domain"/>
    <property type="match status" value="1"/>
</dbReference>
<name>A0ABV5FE51_9FLAO</name>
<keyword evidence="5" id="KW-1185">Reference proteome</keyword>
<feature type="domain" description="DUF1731" evidence="3">
    <location>
        <begin position="253"/>
        <end position="298"/>
    </location>
</feature>
<dbReference type="SUPFAM" id="SSF51735">
    <property type="entry name" value="NAD(P)-binding Rossmann-fold domains"/>
    <property type="match status" value="1"/>
</dbReference>
<evidence type="ECO:0000313" key="5">
    <source>
        <dbReference type="Proteomes" id="UP001589585"/>
    </source>
</evidence>
<dbReference type="PANTHER" id="PTHR11092:SF0">
    <property type="entry name" value="EPIMERASE FAMILY PROTEIN SDR39U1"/>
    <property type="match status" value="1"/>
</dbReference>
<evidence type="ECO:0000256" key="1">
    <source>
        <dbReference type="ARBA" id="ARBA00009353"/>
    </source>
</evidence>
<evidence type="ECO:0000259" key="3">
    <source>
        <dbReference type="Pfam" id="PF08338"/>
    </source>
</evidence>
<dbReference type="EMBL" id="JBHMFC010000094">
    <property type="protein sequence ID" value="MFB9057737.1"/>
    <property type="molecule type" value="Genomic_DNA"/>
</dbReference>
<dbReference type="InterPro" id="IPR001509">
    <property type="entry name" value="Epimerase_deHydtase"/>
</dbReference>
<organism evidence="4 5">
    <name type="scientific">Mariniflexile ostreae</name>
    <dbReference type="NCBI Taxonomy" id="1520892"/>
    <lineage>
        <taxon>Bacteria</taxon>
        <taxon>Pseudomonadati</taxon>
        <taxon>Bacteroidota</taxon>
        <taxon>Flavobacteriia</taxon>
        <taxon>Flavobacteriales</taxon>
        <taxon>Flavobacteriaceae</taxon>
        <taxon>Mariniflexile</taxon>
    </lineage>
</organism>
<dbReference type="Pfam" id="PF08338">
    <property type="entry name" value="DUF1731"/>
    <property type="match status" value="1"/>
</dbReference>